<evidence type="ECO:0000256" key="2">
    <source>
        <dbReference type="ARBA" id="ARBA00022475"/>
    </source>
</evidence>
<name>A0ABT1EIN2_9FIRM</name>
<feature type="domain" description="TraD/TraG TraM recognition site" evidence="6">
    <location>
        <begin position="16"/>
        <end position="137"/>
    </location>
</feature>
<dbReference type="EMBL" id="JAMZFV010000014">
    <property type="protein sequence ID" value="MCP1110564.1"/>
    <property type="molecule type" value="Genomic_DNA"/>
</dbReference>
<evidence type="ECO:0000256" key="1">
    <source>
        <dbReference type="ARBA" id="ARBA00004651"/>
    </source>
</evidence>
<evidence type="ECO:0000256" key="4">
    <source>
        <dbReference type="ARBA" id="ARBA00022989"/>
    </source>
</evidence>
<keyword evidence="3" id="KW-0812">Transmembrane</keyword>
<reference evidence="7 8" key="1">
    <citation type="journal article" date="2022" name="Genome Biol. Evol.">
        <title>Host diet, physiology and behaviors set the stage for Lachnospiraceae cladogenesis.</title>
        <authorList>
            <person name="Vera-Ponce De Leon A."/>
            <person name="Schneider M."/>
            <person name="Jahnes B.C."/>
            <person name="Sadowski V."/>
            <person name="Camuy-Velez L.A."/>
            <person name="Duan J."/>
            <person name="Sabree Z.L."/>
        </authorList>
    </citation>
    <scope>NUCLEOTIDE SEQUENCE [LARGE SCALE GENOMIC DNA]</scope>
    <source>
        <strain evidence="7 8">PAL227</strain>
    </source>
</reference>
<dbReference type="Proteomes" id="UP001523565">
    <property type="component" value="Unassembled WGS sequence"/>
</dbReference>
<dbReference type="InterPro" id="IPR051539">
    <property type="entry name" value="T4SS-coupling_protein"/>
</dbReference>
<dbReference type="PANTHER" id="PTHR37937:SF1">
    <property type="entry name" value="CONJUGATIVE TRANSFER: DNA TRANSPORT"/>
    <property type="match status" value="1"/>
</dbReference>
<gene>
    <name evidence="7" type="ORF">NK118_09905</name>
</gene>
<keyword evidence="5" id="KW-0472">Membrane</keyword>
<sequence length="348" mass="39985">MRVADDEIKGPLPIEVEVMADEFYSGPKPSNPDELLGVIRGRNINMVPVLQSVAQIKALFQGDKWETLFDTCATVCYLGSGPTANSTHKWISEILGKRTIDTRTEGLNRGRNTGDSLNFSKAGLALLEPAEVKRMPRDECIILIEGQYPIYDEKAKPFDTEAFKQAIELGDYIHPVEAIYDEEKMEYITIQVPERKAFRELGKEEVEYYTEKAKTDPGIKLVSIDKKDMLYLNWNRKPRLSEEEIIALYRSNKKDISKEDLPQDAKRDERENIEDTKEVYRNKCSWSLEGSIYECIKRYAVQLSEEELEQIFKGIESGLSEKQIKAYFSLSLQEMEIYRRAYEQGGSS</sequence>
<organism evidence="7 8">
    <name type="scientific">Ohessyouella blattaphilus</name>
    <dbReference type="NCBI Taxonomy" id="2949333"/>
    <lineage>
        <taxon>Bacteria</taxon>
        <taxon>Bacillati</taxon>
        <taxon>Bacillota</taxon>
        <taxon>Clostridia</taxon>
        <taxon>Lachnospirales</taxon>
        <taxon>Lachnospiraceae</taxon>
        <taxon>Ohessyouella</taxon>
    </lineage>
</organism>
<comment type="caution">
    <text evidence="7">The sequence shown here is derived from an EMBL/GenBank/DDBJ whole genome shotgun (WGS) entry which is preliminary data.</text>
</comment>
<keyword evidence="4" id="KW-1133">Transmembrane helix</keyword>
<accession>A0ABT1EIN2</accession>
<evidence type="ECO:0000256" key="5">
    <source>
        <dbReference type="ARBA" id="ARBA00023136"/>
    </source>
</evidence>
<evidence type="ECO:0000256" key="3">
    <source>
        <dbReference type="ARBA" id="ARBA00022692"/>
    </source>
</evidence>
<dbReference type="Pfam" id="PF12696">
    <property type="entry name" value="TraG-D_C"/>
    <property type="match status" value="1"/>
</dbReference>
<dbReference type="SUPFAM" id="SSF52540">
    <property type="entry name" value="P-loop containing nucleoside triphosphate hydrolases"/>
    <property type="match status" value="1"/>
</dbReference>
<keyword evidence="8" id="KW-1185">Reference proteome</keyword>
<evidence type="ECO:0000313" key="7">
    <source>
        <dbReference type="EMBL" id="MCP1110564.1"/>
    </source>
</evidence>
<protein>
    <submittedName>
        <fullName evidence="7">TraG/TraD/VirD4 family protein</fullName>
    </submittedName>
</protein>
<dbReference type="Gene3D" id="3.40.50.300">
    <property type="entry name" value="P-loop containing nucleotide triphosphate hydrolases"/>
    <property type="match status" value="1"/>
</dbReference>
<dbReference type="InterPro" id="IPR032689">
    <property type="entry name" value="TraG-D_C"/>
</dbReference>
<dbReference type="CDD" id="cd01127">
    <property type="entry name" value="TrwB_TraG_TraD_VirD4"/>
    <property type="match status" value="1"/>
</dbReference>
<keyword evidence="2" id="KW-1003">Cell membrane</keyword>
<dbReference type="InterPro" id="IPR027417">
    <property type="entry name" value="P-loop_NTPase"/>
</dbReference>
<proteinExistence type="predicted"/>
<dbReference type="PANTHER" id="PTHR37937">
    <property type="entry name" value="CONJUGATIVE TRANSFER: DNA TRANSPORT"/>
    <property type="match status" value="1"/>
</dbReference>
<evidence type="ECO:0000259" key="6">
    <source>
        <dbReference type="Pfam" id="PF12696"/>
    </source>
</evidence>
<comment type="subcellular location">
    <subcellularLocation>
        <location evidence="1">Cell membrane</location>
        <topology evidence="1">Multi-pass membrane protein</topology>
    </subcellularLocation>
</comment>
<evidence type="ECO:0000313" key="8">
    <source>
        <dbReference type="Proteomes" id="UP001523565"/>
    </source>
</evidence>